<protein>
    <submittedName>
        <fullName evidence="1">Uncharacterized protein</fullName>
    </submittedName>
</protein>
<name>A0ACB8BAN9_9AGAM</name>
<reference evidence="1" key="1">
    <citation type="journal article" date="2021" name="New Phytol.">
        <title>Evolutionary innovations through gain and loss of genes in the ectomycorrhizal Boletales.</title>
        <authorList>
            <person name="Wu G."/>
            <person name="Miyauchi S."/>
            <person name="Morin E."/>
            <person name="Kuo A."/>
            <person name="Drula E."/>
            <person name="Varga T."/>
            <person name="Kohler A."/>
            <person name="Feng B."/>
            <person name="Cao Y."/>
            <person name="Lipzen A."/>
            <person name="Daum C."/>
            <person name="Hundley H."/>
            <person name="Pangilinan J."/>
            <person name="Johnson J."/>
            <person name="Barry K."/>
            <person name="LaButti K."/>
            <person name="Ng V."/>
            <person name="Ahrendt S."/>
            <person name="Min B."/>
            <person name="Choi I.G."/>
            <person name="Park H."/>
            <person name="Plett J.M."/>
            <person name="Magnuson J."/>
            <person name="Spatafora J.W."/>
            <person name="Nagy L.G."/>
            <person name="Henrissat B."/>
            <person name="Grigoriev I.V."/>
            <person name="Yang Z.L."/>
            <person name="Xu J."/>
            <person name="Martin F.M."/>
        </authorList>
    </citation>
    <scope>NUCLEOTIDE SEQUENCE</scope>
    <source>
        <strain evidence="1">KUC20120723A-06</strain>
    </source>
</reference>
<keyword evidence="2" id="KW-1185">Reference proteome</keyword>
<accession>A0ACB8BAN9</accession>
<gene>
    <name evidence="1" type="ORF">BV22DRAFT_1048687</name>
</gene>
<proteinExistence type="predicted"/>
<organism evidence="1 2">
    <name type="scientific">Leucogyrophana mollusca</name>
    <dbReference type="NCBI Taxonomy" id="85980"/>
    <lineage>
        <taxon>Eukaryota</taxon>
        <taxon>Fungi</taxon>
        <taxon>Dikarya</taxon>
        <taxon>Basidiomycota</taxon>
        <taxon>Agaricomycotina</taxon>
        <taxon>Agaricomycetes</taxon>
        <taxon>Agaricomycetidae</taxon>
        <taxon>Boletales</taxon>
        <taxon>Boletales incertae sedis</taxon>
        <taxon>Leucogyrophana</taxon>
    </lineage>
</organism>
<dbReference type="Proteomes" id="UP000790709">
    <property type="component" value="Unassembled WGS sequence"/>
</dbReference>
<sequence length="310" mass="34668">MSGSDTAASFLIASLVQQQQYAGGRHFRLTHSIPTLTNLAKVVAVAILVYDYLLTVHLEYDYVWHSRWTPVKALFFFARYLPFVDTAIVMLSRTGNLDSSACHGFVAALYWIYAFAFPLTDVVLAIRLWAVYGQSRKVAALLFCLYTFTLATAIYVTAKYVESLTLCLALMARKAYQVFKHKEGSTDLYRTILQDGIVYYAVIFVLSLTNVMVIATHPESSDLLATPVRVIHSVIAGRIILHIRQAGARGPGDAFTQAPVTLSAPVFQNRRAEVHGEASRVDVHEQDIHMQPLKPSFTMERDIHSNLHTV</sequence>
<evidence type="ECO:0000313" key="1">
    <source>
        <dbReference type="EMBL" id="KAH7922747.1"/>
    </source>
</evidence>
<comment type="caution">
    <text evidence="1">The sequence shown here is derived from an EMBL/GenBank/DDBJ whole genome shotgun (WGS) entry which is preliminary data.</text>
</comment>
<evidence type="ECO:0000313" key="2">
    <source>
        <dbReference type="Proteomes" id="UP000790709"/>
    </source>
</evidence>
<dbReference type="EMBL" id="MU266474">
    <property type="protein sequence ID" value="KAH7922747.1"/>
    <property type="molecule type" value="Genomic_DNA"/>
</dbReference>